<dbReference type="Proteomes" id="UP000054653">
    <property type="component" value="Unassembled WGS sequence"/>
</dbReference>
<comment type="caution">
    <text evidence="1">The sequence shown here is derived from an EMBL/GenBank/DDBJ whole genome shotgun (WGS) entry which is preliminary data.</text>
</comment>
<evidence type="ECO:0000313" key="1">
    <source>
        <dbReference type="EMBL" id="KRY58208.1"/>
    </source>
</evidence>
<evidence type="ECO:0000313" key="2">
    <source>
        <dbReference type="Proteomes" id="UP000054653"/>
    </source>
</evidence>
<organism evidence="1 2">
    <name type="scientific">Trichinella britovi</name>
    <name type="common">Parasitic roundworm</name>
    <dbReference type="NCBI Taxonomy" id="45882"/>
    <lineage>
        <taxon>Eukaryota</taxon>
        <taxon>Metazoa</taxon>
        <taxon>Ecdysozoa</taxon>
        <taxon>Nematoda</taxon>
        <taxon>Enoplea</taxon>
        <taxon>Dorylaimia</taxon>
        <taxon>Trichinellida</taxon>
        <taxon>Trichinellidae</taxon>
        <taxon>Trichinella</taxon>
    </lineage>
</organism>
<dbReference type="EMBL" id="JYDI01000023">
    <property type="protein sequence ID" value="KRY58208.1"/>
    <property type="molecule type" value="Genomic_DNA"/>
</dbReference>
<gene>
    <name evidence="1" type="ORF">T03_14636</name>
</gene>
<dbReference type="AlphaFoldDB" id="A0A0V1D9K3"/>
<sequence>MKPPPAPPRRRLRTFYLKAPAVRQHEEDEEEAEVENFQDVEAEAEREELKRFDSRRLTTDELQITMQSELTNQIDTTTLKRQTRYQVQYSCGKCRQ</sequence>
<keyword evidence="2" id="KW-1185">Reference proteome</keyword>
<reference evidence="1 2" key="1">
    <citation type="submission" date="2015-01" db="EMBL/GenBank/DDBJ databases">
        <title>Evolution of Trichinella species and genotypes.</title>
        <authorList>
            <person name="Korhonen P.K."/>
            <person name="Edoardo P."/>
            <person name="Giuseppe L.R."/>
            <person name="Gasser R.B."/>
        </authorList>
    </citation>
    <scope>NUCLEOTIDE SEQUENCE [LARGE SCALE GENOMIC DNA]</scope>
    <source>
        <strain evidence="1">ISS120</strain>
    </source>
</reference>
<name>A0A0V1D9K3_TRIBR</name>
<proteinExistence type="predicted"/>
<accession>A0A0V1D9K3</accession>
<protein>
    <submittedName>
        <fullName evidence="1">Uncharacterized protein</fullName>
    </submittedName>
</protein>